<dbReference type="InterPro" id="IPR025996">
    <property type="entry name" value="MT1864/Rv1816-like_C"/>
</dbReference>
<evidence type="ECO:0000313" key="1">
    <source>
        <dbReference type="EMBL" id="QEE21370.1"/>
    </source>
</evidence>
<dbReference type="OrthoDB" id="7056813at2"/>
<dbReference type="AlphaFoldDB" id="A0A5B9DPP6"/>
<dbReference type="InterPro" id="IPR001647">
    <property type="entry name" value="HTH_TetR"/>
</dbReference>
<dbReference type="GO" id="GO:0003700">
    <property type="term" value="F:DNA-binding transcription factor activity"/>
    <property type="evidence" value="ECO:0007669"/>
    <property type="project" value="TreeGrafter"/>
</dbReference>
<dbReference type="Proteomes" id="UP000321062">
    <property type="component" value="Chromosome"/>
</dbReference>
<dbReference type="PANTHER" id="PTHR30055:SF220">
    <property type="entry name" value="TETR-FAMILY REGULATORY PROTEIN"/>
    <property type="match status" value="1"/>
</dbReference>
<dbReference type="PANTHER" id="PTHR30055">
    <property type="entry name" value="HTH-TYPE TRANSCRIPTIONAL REGULATOR RUTR"/>
    <property type="match status" value="1"/>
</dbReference>
<dbReference type="SUPFAM" id="SSF46689">
    <property type="entry name" value="Homeodomain-like"/>
    <property type="match status" value="1"/>
</dbReference>
<dbReference type="RefSeq" id="WP_147656591.1">
    <property type="nucleotide sequence ID" value="NZ_BMFM01000001.1"/>
</dbReference>
<dbReference type="Pfam" id="PF00440">
    <property type="entry name" value="TetR_N"/>
    <property type="match status" value="1"/>
</dbReference>
<keyword evidence="2" id="KW-1185">Reference proteome</keyword>
<dbReference type="GO" id="GO:0000976">
    <property type="term" value="F:transcription cis-regulatory region binding"/>
    <property type="evidence" value="ECO:0007669"/>
    <property type="project" value="TreeGrafter"/>
</dbReference>
<sequence length="212" mass="22870">MTNGKADISPRQSYHHGDLREALIRAADAILAENGVEGFTLRAAARRAGVSAAAPAYHFASVRGLLTEIAILGYEELRRYVELADFAGSGTALLRAQAAGYVRFALTHPGRFRVMFRPDLHLPEEERLHEAAYAAMGQIALTVGRINSLPLDPADRRIMALTVAAWSQAHGIAQLFLDGKLSGFAGAATPLAAADELLEDILLAAWPDRDEK</sequence>
<dbReference type="Pfam" id="PF13305">
    <property type="entry name" value="TetR_C_33"/>
    <property type="match status" value="1"/>
</dbReference>
<name>A0A5B9DPP6_9HYPH</name>
<protein>
    <submittedName>
        <fullName evidence="1">TetR/AcrR family transcriptional regulator</fullName>
    </submittedName>
</protein>
<dbReference type="Gene3D" id="1.10.357.10">
    <property type="entry name" value="Tetracycline Repressor, domain 2"/>
    <property type="match status" value="1"/>
</dbReference>
<gene>
    <name evidence="1" type="ORF">FNA67_14760</name>
</gene>
<dbReference type="InterPro" id="IPR050109">
    <property type="entry name" value="HTH-type_TetR-like_transc_reg"/>
</dbReference>
<dbReference type="EMBL" id="CP041690">
    <property type="protein sequence ID" value="QEE21370.1"/>
    <property type="molecule type" value="Genomic_DNA"/>
</dbReference>
<dbReference type="SUPFAM" id="SSF48498">
    <property type="entry name" value="Tetracyclin repressor-like, C-terminal domain"/>
    <property type="match status" value="1"/>
</dbReference>
<proteinExistence type="predicted"/>
<dbReference type="KEGG" id="yti:FNA67_14760"/>
<dbReference type="PROSITE" id="PS50977">
    <property type="entry name" value="HTH_TETR_2"/>
    <property type="match status" value="1"/>
</dbReference>
<evidence type="ECO:0000313" key="2">
    <source>
        <dbReference type="Proteomes" id="UP000321062"/>
    </source>
</evidence>
<accession>A0A5B9DPP6</accession>
<organism evidence="1 2">
    <name type="scientific">Paradevosia tibetensis</name>
    <dbReference type="NCBI Taxonomy" id="1447062"/>
    <lineage>
        <taxon>Bacteria</taxon>
        <taxon>Pseudomonadati</taxon>
        <taxon>Pseudomonadota</taxon>
        <taxon>Alphaproteobacteria</taxon>
        <taxon>Hyphomicrobiales</taxon>
        <taxon>Devosiaceae</taxon>
        <taxon>Paradevosia</taxon>
    </lineage>
</organism>
<dbReference type="InterPro" id="IPR009057">
    <property type="entry name" value="Homeodomain-like_sf"/>
</dbReference>
<reference evidence="1 2" key="1">
    <citation type="journal article" date="2015" name="Int. J. Syst. Evol. Microbiol.">
        <title>Youhaiella tibetensis gen. nov., sp. nov., isolated from subsurface sediment.</title>
        <authorList>
            <person name="Wang Y.X."/>
            <person name="Huang F.Q."/>
            <person name="Nogi Y."/>
            <person name="Pang S.J."/>
            <person name="Wang P.K."/>
            <person name="Lv J."/>
        </authorList>
    </citation>
    <scope>NUCLEOTIDE SEQUENCE [LARGE SCALE GENOMIC DNA]</scope>
    <source>
        <strain evidence="2">fig4</strain>
    </source>
</reference>
<dbReference type="InterPro" id="IPR036271">
    <property type="entry name" value="Tet_transcr_reg_TetR-rel_C_sf"/>
</dbReference>